<feature type="transmembrane region" description="Helical" evidence="1">
    <location>
        <begin position="15"/>
        <end position="36"/>
    </location>
</feature>
<dbReference type="PANTHER" id="PTHR31272">
    <property type="entry name" value="CYTOCHROME C-TYPE BIOGENESIS PROTEIN HI_1454-RELATED"/>
    <property type="match status" value="1"/>
</dbReference>
<accession>A0ABX2AV59</accession>
<evidence type="ECO:0000256" key="1">
    <source>
        <dbReference type="SAM" id="Phobius"/>
    </source>
</evidence>
<dbReference type="NCBIfam" id="NF040495">
    <property type="entry name" value="tranport_ArsG"/>
    <property type="match status" value="1"/>
</dbReference>
<proteinExistence type="predicted"/>
<sequence>MEYVWDLFGIGELPVITAFLLGVLVALHPCSMAANMAAMGYVARDVASHRRVFRNGLLYVAGRILSYTVLGAVLIAVVRSGSDIMHVSEGFDEWGERVLVVILIGVGLWMLLNPIFHRHEHVPEMSAVAGRLRGAFGYFLLGMLLALAFCPESAIVYFGILIPMSAGSSVGYLLPAVFAMGTSLPVVIIAWAFAYGITGIPVLHARLDILQRWMNAIVGIVFVAAGVFCMLF</sequence>
<feature type="transmembrane region" description="Helical" evidence="1">
    <location>
        <begin position="128"/>
        <end position="149"/>
    </location>
</feature>
<protein>
    <submittedName>
        <fullName evidence="3">Sulfite exporter TauE/SafE family protein</fullName>
    </submittedName>
</protein>
<dbReference type="RefSeq" id="WP_172177758.1">
    <property type="nucleotide sequence ID" value="NZ_CASGIA010000017.1"/>
</dbReference>
<evidence type="ECO:0000313" key="3">
    <source>
        <dbReference type="EMBL" id="NPE14647.1"/>
    </source>
</evidence>
<dbReference type="Proteomes" id="UP001193734">
    <property type="component" value="Unassembled WGS sequence"/>
</dbReference>
<feature type="transmembrane region" description="Helical" evidence="1">
    <location>
        <begin position="186"/>
        <end position="207"/>
    </location>
</feature>
<evidence type="ECO:0000313" key="4">
    <source>
        <dbReference type="Proteomes" id="UP001193734"/>
    </source>
</evidence>
<feature type="transmembrane region" description="Helical" evidence="1">
    <location>
        <begin position="213"/>
        <end position="231"/>
    </location>
</feature>
<reference evidence="3 4" key="1">
    <citation type="submission" date="2020-05" db="EMBL/GenBank/DDBJ databases">
        <title>Distinct polysaccharide utilization as determinants for interspecies competition between intestinal Prevotella spp.</title>
        <authorList>
            <person name="Galvez E.J.C."/>
            <person name="Iljazovic A."/>
            <person name="Strowig T."/>
        </authorList>
    </citation>
    <scope>NUCLEOTIDE SEQUENCE [LARGE SCALE GENOMIC DNA]</scope>
    <source>
        <strain evidence="3 4">PROD</strain>
    </source>
</reference>
<dbReference type="EMBL" id="JABKKE010000016">
    <property type="protein sequence ID" value="NPE14647.1"/>
    <property type="molecule type" value="Genomic_DNA"/>
</dbReference>
<evidence type="ECO:0000259" key="2">
    <source>
        <dbReference type="Pfam" id="PF13386"/>
    </source>
</evidence>
<feature type="transmembrane region" description="Helical" evidence="1">
    <location>
        <begin position="98"/>
        <end position="116"/>
    </location>
</feature>
<organism evidence="3 4">
    <name type="scientific">Xylanibacter rodentium</name>
    <dbReference type="NCBI Taxonomy" id="2736289"/>
    <lineage>
        <taxon>Bacteria</taxon>
        <taxon>Pseudomonadati</taxon>
        <taxon>Bacteroidota</taxon>
        <taxon>Bacteroidia</taxon>
        <taxon>Bacteroidales</taxon>
        <taxon>Prevotellaceae</taxon>
        <taxon>Xylanibacter</taxon>
    </lineage>
</organism>
<dbReference type="PANTHER" id="PTHR31272:SF4">
    <property type="entry name" value="CYTOCHROME C-TYPE BIOGENESIS PROTEIN HI_1454-RELATED"/>
    <property type="match status" value="1"/>
</dbReference>
<keyword evidence="1" id="KW-0812">Transmembrane</keyword>
<keyword evidence="4" id="KW-1185">Reference proteome</keyword>
<dbReference type="InterPro" id="IPR039447">
    <property type="entry name" value="UreH-like_TM_dom"/>
</dbReference>
<keyword evidence="1" id="KW-0472">Membrane</keyword>
<name>A0ABX2AV59_9BACT</name>
<dbReference type="GeneID" id="82158096"/>
<feature type="domain" description="Urease accessory protein UreH-like transmembrane" evidence="2">
    <location>
        <begin position="17"/>
        <end position="227"/>
    </location>
</feature>
<feature type="transmembrane region" description="Helical" evidence="1">
    <location>
        <begin position="57"/>
        <end position="78"/>
    </location>
</feature>
<dbReference type="Pfam" id="PF13386">
    <property type="entry name" value="DsbD_2"/>
    <property type="match status" value="1"/>
</dbReference>
<gene>
    <name evidence="3" type="ORF">HPS55_10005</name>
</gene>
<comment type="caution">
    <text evidence="3">The sequence shown here is derived from an EMBL/GenBank/DDBJ whole genome shotgun (WGS) entry which is preliminary data.</text>
</comment>
<keyword evidence="1" id="KW-1133">Transmembrane helix</keyword>
<dbReference type="InterPro" id="IPR051790">
    <property type="entry name" value="Cytochrome_c-biogenesis_DsbD"/>
</dbReference>